<dbReference type="Gene3D" id="3.50.50.60">
    <property type="entry name" value="FAD/NAD(P)-binding domain"/>
    <property type="match status" value="1"/>
</dbReference>
<evidence type="ECO:0000313" key="8">
    <source>
        <dbReference type="EMBL" id="KAH6658489.1"/>
    </source>
</evidence>
<evidence type="ECO:0000259" key="6">
    <source>
        <dbReference type="Pfam" id="PF00732"/>
    </source>
</evidence>
<dbReference type="InterPro" id="IPR036188">
    <property type="entry name" value="FAD/NAD-bd_sf"/>
</dbReference>
<dbReference type="PIRSF" id="PIRSF000137">
    <property type="entry name" value="Alcohol_oxidase"/>
    <property type="match status" value="1"/>
</dbReference>
<sequence>MEFLCTSVVSTSAVTSTPVGRNLQAQKLLGSSFGVPGNNRTFDYIVVGGGIGGLTIATRLVEQKAGSVAVIEAGTFYEITNGNLSQLPSNDYLFTGKDKSDWQPDIDWGYISEPQKGANNASMHYARGKTLGGSSARHYMAYQRPTKGALKMWADAVGDQSYTFDRFLTYYEKSVKFTGPRSDLRSSNSTPSYNKNSVKAKDAETTAVSLTFPNYVHAFTTWAVEGLKAIGLKTVPGFLDGSLLGQSYVMTTIQPNGVRESAETAFLQPALAYPDYTVYHLAMAKKILFDNKKRATGVVVDNSGLEYTLSARKEVIVSGGFIGSPQLLQVSGVGPAQLLSQNGIPVVADRPGVGQNMEDHIIFAVTYQVNAPTVSSLQDPAFAAKQAASFNDKGAGMYSNPITEVLGWEKVPQPLRSAMSNGSQSALNKYPADWPEIEYITSAAYVGTQENTKSSGAPFDGKNYASLAVVLNTPRSRGSVNIKSANSYDHPAVNPNFLLDQTDVEVALAGFKRARQFWESKAMSKFKIGSEVYPGNTVQTDDDIRAIIRKSYNTIFHGAVTCRMGKPNDNMAVVDSQAKVIGVQGLRVVDASAFPFLPPGHPQATIYALAEKIACNISGKCSGY</sequence>
<keyword evidence="9" id="KW-1185">Reference proteome</keyword>
<gene>
    <name evidence="8" type="ORF">BKA67DRAFT_689616</name>
</gene>
<proteinExistence type="inferred from homology"/>
<dbReference type="Proteomes" id="UP000758603">
    <property type="component" value="Unassembled WGS sequence"/>
</dbReference>
<dbReference type="GO" id="GO:0050660">
    <property type="term" value="F:flavin adenine dinucleotide binding"/>
    <property type="evidence" value="ECO:0007669"/>
    <property type="project" value="InterPro"/>
</dbReference>
<feature type="active site" description="Proton donor" evidence="3">
    <location>
        <position position="557"/>
    </location>
</feature>
<dbReference type="InterPro" id="IPR007867">
    <property type="entry name" value="GMC_OxRtase_C"/>
</dbReference>
<comment type="similarity">
    <text evidence="1">Belongs to the GMC oxidoreductase family.</text>
</comment>
<dbReference type="InterPro" id="IPR012132">
    <property type="entry name" value="GMC_OxRdtase"/>
</dbReference>
<dbReference type="Gene3D" id="3.30.560.10">
    <property type="entry name" value="Glucose Oxidase, domain 3"/>
    <property type="match status" value="1"/>
</dbReference>
<evidence type="ECO:0000256" key="2">
    <source>
        <dbReference type="ARBA" id="ARBA00023180"/>
    </source>
</evidence>
<feature type="domain" description="Glucose-methanol-choline oxidoreductase N-terminal" evidence="6">
    <location>
        <begin position="42"/>
        <end position="361"/>
    </location>
</feature>
<feature type="binding site" evidence="4">
    <location>
        <begin position="602"/>
        <end position="603"/>
    </location>
    <ligand>
        <name>FAD</name>
        <dbReference type="ChEBI" id="CHEBI:57692"/>
    </ligand>
</feature>
<organism evidence="8 9">
    <name type="scientific">Truncatella angustata</name>
    <dbReference type="NCBI Taxonomy" id="152316"/>
    <lineage>
        <taxon>Eukaryota</taxon>
        <taxon>Fungi</taxon>
        <taxon>Dikarya</taxon>
        <taxon>Ascomycota</taxon>
        <taxon>Pezizomycotina</taxon>
        <taxon>Sordariomycetes</taxon>
        <taxon>Xylariomycetidae</taxon>
        <taxon>Amphisphaeriales</taxon>
        <taxon>Sporocadaceae</taxon>
        <taxon>Truncatella</taxon>
    </lineage>
</organism>
<evidence type="ECO:0000256" key="3">
    <source>
        <dbReference type="PIRSR" id="PIRSR000137-1"/>
    </source>
</evidence>
<dbReference type="AlphaFoldDB" id="A0A9P9A1V5"/>
<dbReference type="InterPro" id="IPR000172">
    <property type="entry name" value="GMC_OxRdtase_N"/>
</dbReference>
<dbReference type="PANTHER" id="PTHR11552:SF138">
    <property type="entry name" value="DEHYDROGENASE PKFF-RELATED"/>
    <property type="match status" value="1"/>
</dbReference>
<comment type="caution">
    <text evidence="8">The sequence shown here is derived from an EMBL/GenBank/DDBJ whole genome shotgun (WGS) entry which is preliminary data.</text>
</comment>
<comment type="cofactor">
    <cofactor evidence="4">
        <name>FAD</name>
        <dbReference type="ChEBI" id="CHEBI:57692"/>
    </cofactor>
</comment>
<feature type="active site" description="Proton acceptor" evidence="3">
    <location>
        <position position="601"/>
    </location>
</feature>
<dbReference type="GeneID" id="70138000"/>
<dbReference type="GO" id="GO:0016614">
    <property type="term" value="F:oxidoreductase activity, acting on CH-OH group of donors"/>
    <property type="evidence" value="ECO:0007669"/>
    <property type="project" value="InterPro"/>
</dbReference>
<dbReference type="PANTHER" id="PTHR11552">
    <property type="entry name" value="GLUCOSE-METHANOL-CHOLINE GMC OXIDOREDUCTASE"/>
    <property type="match status" value="1"/>
</dbReference>
<dbReference type="GO" id="GO:0044550">
    <property type="term" value="P:secondary metabolite biosynthetic process"/>
    <property type="evidence" value="ECO:0007669"/>
    <property type="project" value="TreeGrafter"/>
</dbReference>
<feature type="region of interest" description="Disordered" evidence="5">
    <location>
        <begin position="179"/>
        <end position="198"/>
    </location>
</feature>
<feature type="compositionally biased region" description="Polar residues" evidence="5">
    <location>
        <begin position="185"/>
        <end position="197"/>
    </location>
</feature>
<evidence type="ECO:0000313" key="9">
    <source>
        <dbReference type="Proteomes" id="UP000758603"/>
    </source>
</evidence>
<keyword evidence="4" id="KW-0285">Flavoprotein</keyword>
<evidence type="ECO:0000256" key="4">
    <source>
        <dbReference type="PIRSR" id="PIRSR000137-2"/>
    </source>
</evidence>
<dbReference type="OrthoDB" id="269227at2759"/>
<protein>
    <submittedName>
        <fullName evidence="8">Glucose-methanol-choline oxidoreductase</fullName>
    </submittedName>
</protein>
<evidence type="ECO:0000259" key="7">
    <source>
        <dbReference type="Pfam" id="PF05199"/>
    </source>
</evidence>
<reference evidence="8" key="1">
    <citation type="journal article" date="2021" name="Nat. Commun.">
        <title>Genetic determinants of endophytism in the Arabidopsis root mycobiome.</title>
        <authorList>
            <person name="Mesny F."/>
            <person name="Miyauchi S."/>
            <person name="Thiergart T."/>
            <person name="Pickel B."/>
            <person name="Atanasova L."/>
            <person name="Karlsson M."/>
            <person name="Huettel B."/>
            <person name="Barry K.W."/>
            <person name="Haridas S."/>
            <person name="Chen C."/>
            <person name="Bauer D."/>
            <person name="Andreopoulos W."/>
            <person name="Pangilinan J."/>
            <person name="LaButti K."/>
            <person name="Riley R."/>
            <person name="Lipzen A."/>
            <person name="Clum A."/>
            <person name="Drula E."/>
            <person name="Henrissat B."/>
            <person name="Kohler A."/>
            <person name="Grigoriev I.V."/>
            <person name="Martin F.M."/>
            <person name="Hacquard S."/>
        </authorList>
    </citation>
    <scope>NUCLEOTIDE SEQUENCE</scope>
    <source>
        <strain evidence="8">MPI-SDFR-AT-0073</strain>
    </source>
</reference>
<dbReference type="SUPFAM" id="SSF51905">
    <property type="entry name" value="FAD/NAD(P)-binding domain"/>
    <property type="match status" value="1"/>
</dbReference>
<dbReference type="RefSeq" id="XP_045962723.1">
    <property type="nucleotide sequence ID" value="XM_046109109.1"/>
</dbReference>
<evidence type="ECO:0000256" key="1">
    <source>
        <dbReference type="ARBA" id="ARBA00010790"/>
    </source>
</evidence>
<dbReference type="Pfam" id="PF05199">
    <property type="entry name" value="GMC_oxred_C"/>
    <property type="match status" value="1"/>
</dbReference>
<dbReference type="SUPFAM" id="SSF54373">
    <property type="entry name" value="FAD-linked reductases, C-terminal domain"/>
    <property type="match status" value="1"/>
</dbReference>
<dbReference type="EMBL" id="JAGPXC010000002">
    <property type="protein sequence ID" value="KAH6658489.1"/>
    <property type="molecule type" value="Genomic_DNA"/>
</dbReference>
<dbReference type="Pfam" id="PF00732">
    <property type="entry name" value="GMC_oxred_N"/>
    <property type="match status" value="1"/>
</dbReference>
<evidence type="ECO:0000256" key="5">
    <source>
        <dbReference type="SAM" id="MobiDB-lite"/>
    </source>
</evidence>
<keyword evidence="2" id="KW-0325">Glycoprotein</keyword>
<name>A0A9P9A1V5_9PEZI</name>
<keyword evidence="4" id="KW-0274">FAD</keyword>
<feature type="domain" description="Glucose-methanol-choline oxidoreductase C-terminal" evidence="7">
    <location>
        <begin position="474"/>
        <end position="610"/>
    </location>
</feature>
<accession>A0A9P9A1V5</accession>